<dbReference type="AlphaFoldDB" id="A0A212A6D5"/>
<sequence>MTSWSEIMQAEAERVAASSESPVADLNAMKAEAERLAKLEPLAYEAERATVAKALGIRASALDAAVKTIRQEGEEDSGADPFEDVEPWTSAVNGSALLTGIQSAILRFFILPEHSAPLMAAWTLHAWAHDAADISPVLAFVSPEKRCGKTTALSIIGALTPKSMHAVNISTSVLFRVIEKYAPTVLIDEGDTFLAENDELRGVLNGGHNRLSAYVWRSVGDDHEPRRFKVWSPKCIAMIGQLPDTLEDRALVVQLRRKQPGEVVERFRADRINDFLPLRRKAARWAKDNALRLADADPHVPDELNDRAQDNARAICAIADAAGGIWPKAIRSALIGAAAQADDEPQSAGVLLLRDIAEILGGWKGEQISSSDLVVELCRMEDSPWADWRRGSSITARGVAKLLKPFGVKPRRDRMGSCYVLADFADPLQRYLADHPEKAATSATSATAPLSVIEKSSKNNGDGTCGACGTYESVAERKCHTDVIRAVVDEHHRDLEGPEAWK</sequence>
<comment type="caution">
    <text evidence="2">The sequence shown here is derived from an EMBL/GenBank/DDBJ whole genome shotgun (WGS) entry which is preliminary data.</text>
</comment>
<dbReference type="Proteomes" id="UP000196878">
    <property type="component" value="Unassembled WGS sequence"/>
</dbReference>
<dbReference type="Pfam" id="PF12307">
    <property type="entry name" value="DUF3631"/>
    <property type="match status" value="1"/>
</dbReference>
<reference evidence="2 3" key="1">
    <citation type="submission" date="2016-12" db="EMBL/GenBank/DDBJ databases">
        <title>Comparison of Traditional DNA-DNA Hybridization with In Silico Genomic Analysis.</title>
        <authorList>
            <person name="Nicholson A.C."/>
            <person name="Humrighouse B.W."/>
            <person name="Graziano J."/>
            <person name="Lasker B."/>
            <person name="Whitney A.M."/>
            <person name="Mcquiston J.R."/>
        </authorList>
    </citation>
    <scope>NUCLEOTIDE SEQUENCE [LARGE SCALE GENOMIC DNA]</scope>
    <source>
        <strain evidence="2 3">H2240</strain>
    </source>
</reference>
<keyword evidence="3" id="KW-1185">Reference proteome</keyword>
<proteinExistence type="predicted"/>
<protein>
    <recommendedName>
        <fullName evidence="1">DUF3631 domain-containing protein</fullName>
    </recommendedName>
</protein>
<dbReference type="EMBL" id="NIPW01000057">
    <property type="protein sequence ID" value="OWJ74615.1"/>
    <property type="molecule type" value="Genomic_DNA"/>
</dbReference>
<name>A0A212A6D5_9RHOB</name>
<dbReference type="InterPro" id="IPR022081">
    <property type="entry name" value="DUF3631"/>
</dbReference>
<accession>A0A212A6D5</accession>
<evidence type="ECO:0000313" key="3">
    <source>
        <dbReference type="Proteomes" id="UP000196878"/>
    </source>
</evidence>
<evidence type="ECO:0000259" key="1">
    <source>
        <dbReference type="Pfam" id="PF12307"/>
    </source>
</evidence>
<gene>
    <name evidence="2" type="ORF">CDV49_19055</name>
</gene>
<dbReference type="RefSeq" id="WP_088216883.1">
    <property type="nucleotide sequence ID" value="NZ_NIPW01000057.1"/>
</dbReference>
<dbReference type="OrthoDB" id="5959484at2"/>
<organism evidence="2 3">
    <name type="scientific">Haematobacter genomosp. 1</name>
    <dbReference type="NCBI Taxonomy" id="366618"/>
    <lineage>
        <taxon>Bacteria</taxon>
        <taxon>Pseudomonadati</taxon>
        <taxon>Pseudomonadota</taxon>
        <taxon>Alphaproteobacteria</taxon>
        <taxon>Rhodobacterales</taxon>
        <taxon>Paracoccaceae</taxon>
        <taxon>Haematobacter</taxon>
    </lineage>
</organism>
<feature type="domain" description="DUF3631" evidence="1">
    <location>
        <begin position="255"/>
        <end position="431"/>
    </location>
</feature>
<evidence type="ECO:0000313" key="2">
    <source>
        <dbReference type="EMBL" id="OWJ74615.1"/>
    </source>
</evidence>